<evidence type="ECO:0000256" key="8">
    <source>
        <dbReference type="ARBA" id="ARBA00023033"/>
    </source>
</evidence>
<dbReference type="InterPro" id="IPR036866">
    <property type="entry name" value="RibonucZ/Hydroxyglut_hydro"/>
</dbReference>
<dbReference type="Gene3D" id="1.10.630.10">
    <property type="entry name" value="Cytochrome P450"/>
    <property type="match status" value="1"/>
</dbReference>
<evidence type="ECO:0000313" key="11">
    <source>
        <dbReference type="EMBL" id="BCD52388.1"/>
    </source>
</evidence>
<keyword evidence="7 9" id="KW-0408">Iron</keyword>
<reference evidence="11" key="1">
    <citation type="journal article" date="2020" name="Org. Lett.">
        <title>Structural Diversification of Andiconin-Derived Natural Products by alpha-Ketoglutarate-Dependent Dioxygenases.</title>
        <authorList>
            <person name="Bai T."/>
            <person name="Matsuda Y."/>
            <person name="Tao H."/>
            <person name="Mori T."/>
            <person name="Zhang Y."/>
            <person name="Abe I."/>
        </authorList>
    </citation>
    <scope>NUCLEOTIDE SEQUENCE</scope>
    <source>
        <strain evidence="11">TJ23</strain>
    </source>
</reference>
<dbReference type="PRINTS" id="PR00385">
    <property type="entry name" value="P450"/>
</dbReference>
<dbReference type="Gene3D" id="3.60.15.10">
    <property type="entry name" value="Ribonuclease Z/Hydroxyacylglutathione hydrolase-like"/>
    <property type="match status" value="1"/>
</dbReference>
<dbReference type="SMART" id="SM00849">
    <property type="entry name" value="Lactamase_B"/>
    <property type="match status" value="1"/>
</dbReference>
<accession>A0A6J4CWB3</accession>
<comment type="similarity">
    <text evidence="3">Belongs to the cytochrome P450 family.</text>
</comment>
<dbReference type="Pfam" id="PF00067">
    <property type="entry name" value="p450"/>
    <property type="match status" value="1"/>
</dbReference>
<evidence type="ECO:0000256" key="5">
    <source>
        <dbReference type="ARBA" id="ARBA00022723"/>
    </source>
</evidence>
<dbReference type="GO" id="GO:0020037">
    <property type="term" value="F:heme binding"/>
    <property type="evidence" value="ECO:0007669"/>
    <property type="project" value="InterPro"/>
</dbReference>
<dbReference type="InterPro" id="IPR017972">
    <property type="entry name" value="Cyt_P450_CS"/>
</dbReference>
<comment type="cofactor">
    <cofactor evidence="1 9">
        <name>heme</name>
        <dbReference type="ChEBI" id="CHEBI:30413"/>
    </cofactor>
</comment>
<dbReference type="SUPFAM" id="SSF56281">
    <property type="entry name" value="Metallo-hydrolase/oxidoreductase"/>
    <property type="match status" value="1"/>
</dbReference>
<feature type="binding site" description="axial binding residue" evidence="9">
    <location>
        <position position="450"/>
    </location>
    <ligand>
        <name>heme</name>
        <dbReference type="ChEBI" id="CHEBI:30413"/>
    </ligand>
    <ligandPart>
        <name>Fe</name>
        <dbReference type="ChEBI" id="CHEBI:18248"/>
    </ligandPart>
</feature>
<dbReference type="CDD" id="cd11060">
    <property type="entry name" value="CYP57A1-like"/>
    <property type="match status" value="1"/>
</dbReference>
<name>A0A6J4CWB3_9EURO</name>
<dbReference type="PANTHER" id="PTHR24305">
    <property type="entry name" value="CYTOCHROME P450"/>
    <property type="match status" value="1"/>
</dbReference>
<dbReference type="InterPro" id="IPR001279">
    <property type="entry name" value="Metallo-B-lactamas"/>
</dbReference>
<keyword evidence="5 9" id="KW-0479">Metal-binding</keyword>
<dbReference type="PANTHER" id="PTHR24305:SF175">
    <property type="entry name" value="CYTOCHROME P450 MONOOXYGENASE PKFB"/>
    <property type="match status" value="1"/>
</dbReference>
<evidence type="ECO:0000256" key="7">
    <source>
        <dbReference type="ARBA" id="ARBA00023004"/>
    </source>
</evidence>
<gene>
    <name evidence="11" type="primary">sptK</name>
</gene>
<dbReference type="InterPro" id="IPR002403">
    <property type="entry name" value="Cyt_P450_E_grp-IV"/>
</dbReference>
<dbReference type="AlphaFoldDB" id="A0A6J4CWB3"/>
<protein>
    <submittedName>
        <fullName evidence="11">Cytochrome P450 monooxygenase/hydrolase SptK</fullName>
    </submittedName>
</protein>
<dbReference type="GO" id="GO:0004497">
    <property type="term" value="F:monooxygenase activity"/>
    <property type="evidence" value="ECO:0007669"/>
    <property type="project" value="UniProtKB-KW"/>
</dbReference>
<dbReference type="PROSITE" id="PS00086">
    <property type="entry name" value="CYTOCHROME_P450"/>
    <property type="match status" value="1"/>
</dbReference>
<evidence type="ECO:0000256" key="2">
    <source>
        <dbReference type="ARBA" id="ARBA00005179"/>
    </source>
</evidence>
<evidence type="ECO:0000256" key="9">
    <source>
        <dbReference type="PIRSR" id="PIRSR602403-1"/>
    </source>
</evidence>
<proteinExistence type="inferred from homology"/>
<evidence type="ECO:0000259" key="10">
    <source>
        <dbReference type="SMART" id="SM00849"/>
    </source>
</evidence>
<keyword evidence="11" id="KW-0378">Hydrolase</keyword>
<dbReference type="InterPro" id="IPR036396">
    <property type="entry name" value="Cyt_P450_sf"/>
</dbReference>
<dbReference type="CDD" id="cd07730">
    <property type="entry name" value="metallo-hydrolase-like_MBL-fold"/>
    <property type="match status" value="1"/>
</dbReference>
<evidence type="ECO:0000256" key="6">
    <source>
        <dbReference type="ARBA" id="ARBA00023002"/>
    </source>
</evidence>
<dbReference type="PRINTS" id="PR00465">
    <property type="entry name" value="EP450IV"/>
</dbReference>
<dbReference type="EMBL" id="LC537469">
    <property type="protein sequence ID" value="BCD52388.1"/>
    <property type="molecule type" value="Genomic_DNA"/>
</dbReference>
<dbReference type="GO" id="GO:0005506">
    <property type="term" value="F:iron ion binding"/>
    <property type="evidence" value="ECO:0007669"/>
    <property type="project" value="InterPro"/>
</dbReference>
<evidence type="ECO:0000256" key="1">
    <source>
        <dbReference type="ARBA" id="ARBA00001971"/>
    </source>
</evidence>
<keyword evidence="8 11" id="KW-0503">Monooxygenase</keyword>
<evidence type="ECO:0000256" key="4">
    <source>
        <dbReference type="ARBA" id="ARBA00022617"/>
    </source>
</evidence>
<feature type="domain" description="Metallo-beta-lactamase" evidence="10">
    <location>
        <begin position="561"/>
        <end position="797"/>
    </location>
</feature>
<dbReference type="SUPFAM" id="SSF48264">
    <property type="entry name" value="Cytochrome P450"/>
    <property type="match status" value="1"/>
</dbReference>
<evidence type="ECO:0000256" key="3">
    <source>
        <dbReference type="ARBA" id="ARBA00010617"/>
    </source>
</evidence>
<dbReference type="Pfam" id="PF00753">
    <property type="entry name" value="Lactamase_B"/>
    <property type="match status" value="1"/>
</dbReference>
<comment type="pathway">
    <text evidence="2">Secondary metabolite biosynthesis.</text>
</comment>
<dbReference type="GO" id="GO:0016787">
    <property type="term" value="F:hydrolase activity"/>
    <property type="evidence" value="ECO:0007669"/>
    <property type="project" value="UniProtKB-KW"/>
</dbReference>
<sequence>MALILSGTPATLLLTSFVLYVLSKVLWAFLSLPDVPGPLWAKVTNLQRLYWVRTGRAHDIHYMLHEKYGTFVRMGPNMMSISDPAALSTVYPTRMGVPKSDFYKTQRPYVPGTGALPVVFNTQNEELHKELRGPVSSLYAMSNVMKLEPLMDETLQVLFDQIDARFVSETKEFDLSNWLQFFAFEVMGTISFSKKYGFLEAGRDLNGLLSGIWGFMKSAAPMGQMPWLDDVLYKNALAARLRGTTGMPVLSIVNKYITERITGRTKASSDHADMLSQFLDIQASNEKVPTWAPKAWTFSNVIAGSDSSANSMTTVMYNLMTHPETMARLYQELSEAKQQAGNVTAHILPWTSIRDLPYLDACVMEAFRIHPAFCLHLERLVPETGMEICGKQIPPGTIVGMSPWVINRHKPTFGEDVHQWRPERWLGHSDTRLQELKNTILTFGYGRRVCLGKNIAIMEIKKLISSLVLTYEWTVIDPSEYRVENKWFFKQSGFDVTVKHRSSVRHTPRATNMTKVPPTLAIPASSSTVEVRVINTRTTMRTDHSLLWKSPVEGFKGLDLPIYAFLISNGNRHIIFDLGLRQDYENLPPRIAGLLKNAPYIVTEANVSEILDSDDTGLDIKGRDIEAVIWSHHHYDHTGDPSTFPPSTKLVVGPGVLSLTGGGYPKNPNTTVLETDLSGRKIQEISFDAQADSSVKVGPFDGVDYFGDGSFYLLNAPGHSVGHMCGLARVTTAPDTFIFMAADGCHHPGAIRPSEYIALPRDIPKSLVRKLRTAEADSGGKAQDGDTKPLLPFLPALFPDYTQAMETVEKIKQLDACDNVFVILPHDGSLLGAIDFFPRPINDWKKKGLKESTRWKFCQEMEEALSG</sequence>
<organism evidence="11">
    <name type="scientific">Aspergillus sp</name>
    <dbReference type="NCBI Taxonomy" id="5065"/>
    <lineage>
        <taxon>Eukaryota</taxon>
        <taxon>Fungi</taxon>
        <taxon>Dikarya</taxon>
        <taxon>Ascomycota</taxon>
        <taxon>Pezizomycotina</taxon>
        <taxon>Eurotiomycetes</taxon>
        <taxon>Eurotiomycetidae</taxon>
        <taxon>Eurotiales</taxon>
        <taxon>Aspergillaceae</taxon>
        <taxon>Aspergillus</taxon>
    </lineage>
</organism>
<dbReference type="InterPro" id="IPR050121">
    <property type="entry name" value="Cytochrome_P450_monoxygenase"/>
</dbReference>
<keyword evidence="4 9" id="KW-0349">Heme</keyword>
<dbReference type="InterPro" id="IPR001128">
    <property type="entry name" value="Cyt_P450"/>
</dbReference>
<dbReference type="GO" id="GO:0016705">
    <property type="term" value="F:oxidoreductase activity, acting on paired donors, with incorporation or reduction of molecular oxygen"/>
    <property type="evidence" value="ECO:0007669"/>
    <property type="project" value="InterPro"/>
</dbReference>
<keyword evidence="6" id="KW-0560">Oxidoreductase</keyword>